<keyword evidence="2" id="KW-1133">Transmembrane helix</keyword>
<dbReference type="RefSeq" id="WP_021010406.1">
    <property type="nucleotide sequence ID" value="NZ_ASHR01000021.1"/>
</dbReference>
<proteinExistence type="predicted"/>
<accession>U1LR33</accession>
<dbReference type="AlphaFoldDB" id="U1LR33"/>
<dbReference type="Proteomes" id="UP000016462">
    <property type="component" value="Unassembled WGS sequence"/>
</dbReference>
<dbReference type="EMBL" id="ASHR01000021">
    <property type="protein sequence ID" value="ERG64517.1"/>
    <property type="molecule type" value="Genomic_DNA"/>
</dbReference>
<protein>
    <recommendedName>
        <fullName evidence="5">DUF4190 domain-containing protein</fullName>
    </recommendedName>
</protein>
<organism evidence="3 4">
    <name type="scientific">Agrococcus pavilionensis RW1</name>
    <dbReference type="NCBI Taxonomy" id="1330458"/>
    <lineage>
        <taxon>Bacteria</taxon>
        <taxon>Bacillati</taxon>
        <taxon>Actinomycetota</taxon>
        <taxon>Actinomycetes</taxon>
        <taxon>Micrococcales</taxon>
        <taxon>Microbacteriaceae</taxon>
        <taxon>Agrococcus</taxon>
    </lineage>
</organism>
<reference evidence="3 4" key="1">
    <citation type="journal article" date="2013" name="Genome Announc.">
        <title>First draft genome sequence from a member of the genus agrococcus, isolated from modern microbialites.</title>
        <authorList>
            <person name="White R.A.III."/>
            <person name="Grassa C.J."/>
            <person name="Suttle C.A."/>
        </authorList>
    </citation>
    <scope>NUCLEOTIDE SEQUENCE [LARGE SCALE GENOMIC DNA]</scope>
    <source>
        <strain evidence="3 4">RW1</strain>
    </source>
</reference>
<feature type="transmembrane region" description="Helical" evidence="2">
    <location>
        <begin position="59"/>
        <end position="86"/>
    </location>
</feature>
<evidence type="ECO:0000313" key="4">
    <source>
        <dbReference type="Proteomes" id="UP000016462"/>
    </source>
</evidence>
<keyword evidence="4" id="KW-1185">Reference proteome</keyword>
<dbReference type="OrthoDB" id="4794509at2"/>
<evidence type="ECO:0000256" key="1">
    <source>
        <dbReference type="SAM" id="MobiDB-lite"/>
    </source>
</evidence>
<feature type="compositionally biased region" description="Polar residues" evidence="1">
    <location>
        <begin position="1"/>
        <end position="16"/>
    </location>
</feature>
<keyword evidence="2" id="KW-0812">Transmembrane</keyword>
<evidence type="ECO:0000313" key="3">
    <source>
        <dbReference type="EMBL" id="ERG64517.1"/>
    </source>
</evidence>
<evidence type="ECO:0008006" key="5">
    <source>
        <dbReference type="Google" id="ProtNLM"/>
    </source>
</evidence>
<keyword evidence="2" id="KW-0472">Membrane</keyword>
<feature type="region of interest" description="Disordered" evidence="1">
    <location>
        <begin position="1"/>
        <end position="21"/>
    </location>
</feature>
<sequence length="134" mass="14178">MTYTPPEQPAQPSYEPTGQGAYQPAATTGYQAYDAGQAYGAVPSYAYAAPTSTERKLSVWGLILGISSIVIPLFVNAIAGAILSGIGIAKEPAGKVMAIWGLVTSILGFIWAFIFWPIAITVFFAAIFASQYGY</sequence>
<gene>
    <name evidence="3" type="ORF">L332_08650</name>
</gene>
<feature type="transmembrane region" description="Helical" evidence="2">
    <location>
        <begin position="98"/>
        <end position="129"/>
    </location>
</feature>
<name>U1LR33_9MICO</name>
<evidence type="ECO:0000256" key="2">
    <source>
        <dbReference type="SAM" id="Phobius"/>
    </source>
</evidence>
<comment type="caution">
    <text evidence="3">The sequence shown here is derived from an EMBL/GenBank/DDBJ whole genome shotgun (WGS) entry which is preliminary data.</text>
</comment>